<keyword evidence="1 4" id="KW-0479">Metal-binding</keyword>
<organism evidence="6 7">
    <name type="scientific">Eremococcus coleocola ACS-139-V-Col8</name>
    <dbReference type="NCBI Taxonomy" id="908337"/>
    <lineage>
        <taxon>Bacteria</taxon>
        <taxon>Bacillati</taxon>
        <taxon>Bacillota</taxon>
        <taxon>Bacilli</taxon>
        <taxon>Lactobacillales</taxon>
        <taxon>Aerococcaceae</taxon>
        <taxon>Eremococcus</taxon>
    </lineage>
</organism>
<dbReference type="OrthoDB" id="9770238at2"/>
<dbReference type="InterPro" id="IPR036291">
    <property type="entry name" value="NAD(P)-bd_dom_sf"/>
</dbReference>
<keyword evidence="7" id="KW-1185">Reference proteome</keyword>
<dbReference type="SMART" id="SM00829">
    <property type="entry name" value="PKS_ER"/>
    <property type="match status" value="1"/>
</dbReference>
<reference evidence="6 7" key="1">
    <citation type="submission" date="2010-10" db="EMBL/GenBank/DDBJ databases">
        <authorList>
            <person name="Durkin A.S."/>
            <person name="Madupu R."/>
            <person name="Torralba M."/>
            <person name="Gillis M."/>
            <person name="Methe B."/>
            <person name="Sutton G."/>
            <person name="Nelson K.E."/>
        </authorList>
    </citation>
    <scope>NUCLEOTIDE SEQUENCE [LARGE SCALE GENOMIC DNA]</scope>
    <source>
        <strain evidence="6 7">ACS-139-V-Col8</strain>
    </source>
</reference>
<dbReference type="Pfam" id="PF00107">
    <property type="entry name" value="ADH_zinc_N"/>
    <property type="match status" value="1"/>
</dbReference>
<dbReference type="InterPro" id="IPR013149">
    <property type="entry name" value="ADH-like_C"/>
</dbReference>
<comment type="similarity">
    <text evidence="4">Belongs to the zinc-containing alcohol dehydrogenase family.</text>
</comment>
<dbReference type="PANTHER" id="PTHR43401:SF2">
    <property type="entry name" value="L-THREONINE 3-DEHYDROGENASE"/>
    <property type="match status" value="1"/>
</dbReference>
<dbReference type="Gene3D" id="3.40.50.720">
    <property type="entry name" value="NAD(P)-binding Rossmann-like Domain"/>
    <property type="match status" value="1"/>
</dbReference>
<evidence type="ECO:0000259" key="5">
    <source>
        <dbReference type="SMART" id="SM00829"/>
    </source>
</evidence>
<dbReference type="EMBL" id="AENN01000006">
    <property type="protein sequence ID" value="EFR31733.1"/>
    <property type="molecule type" value="Genomic_DNA"/>
</dbReference>
<dbReference type="InterPro" id="IPR013154">
    <property type="entry name" value="ADH-like_N"/>
</dbReference>
<dbReference type="SUPFAM" id="SSF51735">
    <property type="entry name" value="NAD(P)-binding Rossmann-fold domains"/>
    <property type="match status" value="1"/>
</dbReference>
<dbReference type="InterPro" id="IPR011032">
    <property type="entry name" value="GroES-like_sf"/>
</dbReference>
<dbReference type="InterPro" id="IPR020843">
    <property type="entry name" value="ER"/>
</dbReference>
<dbReference type="InterPro" id="IPR002328">
    <property type="entry name" value="ADH_Zn_CS"/>
</dbReference>
<dbReference type="PROSITE" id="PS00059">
    <property type="entry name" value="ADH_ZINC"/>
    <property type="match status" value="1"/>
</dbReference>
<dbReference type="Pfam" id="PF08240">
    <property type="entry name" value="ADH_N"/>
    <property type="match status" value="1"/>
</dbReference>
<dbReference type="Proteomes" id="UP000005990">
    <property type="component" value="Unassembled WGS sequence"/>
</dbReference>
<comment type="cofactor">
    <cofactor evidence="4">
        <name>Zn(2+)</name>
        <dbReference type="ChEBI" id="CHEBI:29105"/>
    </cofactor>
</comment>
<evidence type="ECO:0000256" key="4">
    <source>
        <dbReference type="RuleBase" id="RU361277"/>
    </source>
</evidence>
<gene>
    <name evidence="6" type="ORF">HMPREF9257_0046</name>
</gene>
<evidence type="ECO:0000256" key="3">
    <source>
        <dbReference type="ARBA" id="ARBA00023002"/>
    </source>
</evidence>
<evidence type="ECO:0000256" key="1">
    <source>
        <dbReference type="ARBA" id="ARBA00022723"/>
    </source>
</evidence>
<dbReference type="RefSeq" id="WP_006417865.1">
    <property type="nucleotide sequence ID" value="NZ_AENN01000006.1"/>
</dbReference>
<feature type="domain" description="Enoyl reductase (ER)" evidence="5">
    <location>
        <begin position="7"/>
        <end position="343"/>
    </location>
</feature>
<dbReference type="InterPro" id="IPR050129">
    <property type="entry name" value="Zn_alcohol_dh"/>
</dbReference>
<dbReference type="CDD" id="cd08236">
    <property type="entry name" value="sugar_DH"/>
    <property type="match status" value="1"/>
</dbReference>
<evidence type="ECO:0000256" key="2">
    <source>
        <dbReference type="ARBA" id="ARBA00022833"/>
    </source>
</evidence>
<dbReference type="PANTHER" id="PTHR43401">
    <property type="entry name" value="L-THREONINE 3-DEHYDROGENASE"/>
    <property type="match status" value="1"/>
</dbReference>
<dbReference type="GO" id="GO:0008270">
    <property type="term" value="F:zinc ion binding"/>
    <property type="evidence" value="ECO:0007669"/>
    <property type="project" value="InterPro"/>
</dbReference>
<dbReference type="AlphaFoldDB" id="E4KN69"/>
<accession>E4KN69</accession>
<dbReference type="SUPFAM" id="SSF50129">
    <property type="entry name" value="GroES-like"/>
    <property type="match status" value="1"/>
</dbReference>
<proteinExistence type="inferred from homology"/>
<dbReference type="Gene3D" id="3.90.180.10">
    <property type="entry name" value="Medium-chain alcohol dehydrogenases, catalytic domain"/>
    <property type="match status" value="1"/>
</dbReference>
<keyword evidence="2 4" id="KW-0862">Zinc</keyword>
<dbReference type="STRING" id="908337.HMPREF9257_0046"/>
<dbReference type="GO" id="GO:0016491">
    <property type="term" value="F:oxidoreductase activity"/>
    <property type="evidence" value="ECO:0007669"/>
    <property type="project" value="UniProtKB-KW"/>
</dbReference>
<evidence type="ECO:0000313" key="7">
    <source>
        <dbReference type="Proteomes" id="UP000005990"/>
    </source>
</evidence>
<comment type="caution">
    <text evidence="6">The sequence shown here is derived from an EMBL/GenBank/DDBJ whole genome shotgun (WGS) entry which is preliminary data.</text>
</comment>
<name>E4KN69_9LACT</name>
<sequence>MKAVQLDKNQKFVYTDVEEAKVGSKDVRIKVFAAGICGSDTHKIATGWKYDLPAIMGHEFSGEIIEVGSEVTKYSIGDRVVGMPLLPCHECEYCERGLYGMCENYKMIGTHFGGAFAENLVIPERNVLPIGDMSYEDAAMIEPLAVAMHSVMNVGVEIGDTAVVLGTGTIGLFTIKTLLLAGAKYVIAVDINNDKIEAAKDNGAMYGINSLEEDLQARVMEITNGLGADIVMECAGSKITQEQALLLAKKRGKVGYTGIAYSDVLMHEKPFENIFRRELTVKGFWNSYSAPFPGKEWTNLIDFINQGRIKLDGMVTHRYPLSGVADAFDMILSRKESYNKVMIFPQEGVK</sequence>
<protein>
    <submittedName>
        <fullName evidence="6">GroES-like protein</fullName>
    </submittedName>
</protein>
<dbReference type="eggNOG" id="COG1063">
    <property type="taxonomic scope" value="Bacteria"/>
</dbReference>
<keyword evidence="3" id="KW-0560">Oxidoreductase</keyword>
<evidence type="ECO:0000313" key="6">
    <source>
        <dbReference type="EMBL" id="EFR31733.1"/>
    </source>
</evidence>